<dbReference type="Gene3D" id="3.40.50.300">
    <property type="entry name" value="P-loop containing nucleotide triphosphate hydrolases"/>
    <property type="match status" value="1"/>
</dbReference>
<dbReference type="InterPro" id="IPR017911">
    <property type="entry name" value="MacB-like_ATP-bd"/>
</dbReference>
<dbReference type="GO" id="GO:0005524">
    <property type="term" value="F:ATP binding"/>
    <property type="evidence" value="ECO:0007669"/>
    <property type="project" value="UniProtKB-KW"/>
</dbReference>
<comment type="similarity">
    <text evidence="4">Belongs to the ABC transporter superfamily. Macrolide exporter (TC 3.A.1.122) family.</text>
</comment>
<dbReference type="PROSITE" id="PS50893">
    <property type="entry name" value="ABC_TRANSPORTER_2"/>
    <property type="match status" value="1"/>
</dbReference>
<dbReference type="OrthoDB" id="9801477at2"/>
<dbReference type="InterPro" id="IPR015854">
    <property type="entry name" value="ABC_transpr_LolD-like"/>
</dbReference>
<accession>A0A3L7DXU1</accession>
<evidence type="ECO:0000256" key="3">
    <source>
        <dbReference type="ARBA" id="ARBA00022840"/>
    </source>
</evidence>
<dbReference type="InterPro" id="IPR017871">
    <property type="entry name" value="ABC_transporter-like_CS"/>
</dbReference>
<dbReference type="FunFam" id="3.40.50.300:FF:000032">
    <property type="entry name" value="Export ABC transporter ATP-binding protein"/>
    <property type="match status" value="1"/>
</dbReference>
<reference evidence="6 7" key="1">
    <citation type="submission" date="2018-07" db="EMBL/GenBank/DDBJ databases">
        <title>Halioglobus sp. genome submission.</title>
        <authorList>
            <person name="Ye M.-Q."/>
            <person name="Du Z.-J."/>
        </authorList>
    </citation>
    <scope>NUCLEOTIDE SEQUENCE [LARGE SCALE GENOMIC DNA]</scope>
    <source>
        <strain evidence="6 7">U0301</strain>
    </source>
</reference>
<name>A0A3L7DXU1_9GAMM</name>
<evidence type="ECO:0000313" key="6">
    <source>
        <dbReference type="EMBL" id="RLQ21013.1"/>
    </source>
</evidence>
<dbReference type="InterPro" id="IPR003439">
    <property type="entry name" value="ABC_transporter-like_ATP-bd"/>
</dbReference>
<evidence type="ECO:0000313" key="7">
    <source>
        <dbReference type="Proteomes" id="UP000265509"/>
    </source>
</evidence>
<proteinExistence type="inferred from homology"/>
<keyword evidence="7" id="KW-1185">Reference proteome</keyword>
<dbReference type="GO" id="GO:0016887">
    <property type="term" value="F:ATP hydrolysis activity"/>
    <property type="evidence" value="ECO:0007669"/>
    <property type="project" value="InterPro"/>
</dbReference>
<gene>
    <name evidence="6" type="ORF">DWB85_14930</name>
</gene>
<protein>
    <submittedName>
        <fullName evidence="6">ATP-binding cassette domain-containing protein</fullName>
    </submittedName>
</protein>
<dbReference type="GO" id="GO:0005886">
    <property type="term" value="C:plasma membrane"/>
    <property type="evidence" value="ECO:0007669"/>
    <property type="project" value="TreeGrafter"/>
</dbReference>
<dbReference type="PROSITE" id="PS00211">
    <property type="entry name" value="ABC_TRANSPORTER_1"/>
    <property type="match status" value="1"/>
</dbReference>
<dbReference type="RefSeq" id="WP_117956230.1">
    <property type="nucleotide sequence ID" value="NZ_QRAN01000017.1"/>
</dbReference>
<comment type="caution">
    <text evidence="6">The sequence shown here is derived from an EMBL/GenBank/DDBJ whole genome shotgun (WGS) entry which is preliminary data.</text>
</comment>
<evidence type="ECO:0000256" key="4">
    <source>
        <dbReference type="ARBA" id="ARBA00038388"/>
    </source>
</evidence>
<dbReference type="InterPro" id="IPR027417">
    <property type="entry name" value="P-loop_NTPase"/>
</dbReference>
<dbReference type="GO" id="GO:0022857">
    <property type="term" value="F:transmembrane transporter activity"/>
    <property type="evidence" value="ECO:0007669"/>
    <property type="project" value="TreeGrafter"/>
</dbReference>
<sequence>MTAIRCTHLNKTFTQGDQVIRGLDDVCIEIPEGSFVCLSGPSGSGKTTLLNAMGGLDQPDSGEILVGEHRVDQLGKGALADMRLHNIGFVFQAYNLIPVLTARENIEFVMQVQGLPAAERRARAMAILEEVGLADHQDRLPSQLSGGQQQRVAVARAIVSKPTLVLADEPTANLDSASATQLIELFRRLNAERGITFVIATHDTRVMAYCPRLIRMEDGRIIRDEQQSGIPGEPLAATP</sequence>
<organism evidence="6 7">
    <name type="scientific">Seongchinamella sediminis</name>
    <dbReference type="NCBI Taxonomy" id="2283635"/>
    <lineage>
        <taxon>Bacteria</taxon>
        <taxon>Pseudomonadati</taxon>
        <taxon>Pseudomonadota</taxon>
        <taxon>Gammaproteobacteria</taxon>
        <taxon>Cellvibrionales</taxon>
        <taxon>Halieaceae</taxon>
        <taxon>Seongchinamella</taxon>
    </lineage>
</organism>
<evidence type="ECO:0000259" key="5">
    <source>
        <dbReference type="PROSITE" id="PS50893"/>
    </source>
</evidence>
<dbReference type="Proteomes" id="UP000265509">
    <property type="component" value="Unassembled WGS sequence"/>
</dbReference>
<keyword evidence="2" id="KW-0547">Nucleotide-binding</keyword>
<dbReference type="SMART" id="SM00382">
    <property type="entry name" value="AAA"/>
    <property type="match status" value="1"/>
</dbReference>
<feature type="domain" description="ABC transporter" evidence="5">
    <location>
        <begin position="4"/>
        <end position="239"/>
    </location>
</feature>
<dbReference type="CDD" id="cd03255">
    <property type="entry name" value="ABC_MJ0796_LolCDE_FtsE"/>
    <property type="match status" value="1"/>
</dbReference>
<dbReference type="SUPFAM" id="SSF52540">
    <property type="entry name" value="P-loop containing nucleoside triphosphate hydrolases"/>
    <property type="match status" value="1"/>
</dbReference>
<evidence type="ECO:0000256" key="1">
    <source>
        <dbReference type="ARBA" id="ARBA00022448"/>
    </source>
</evidence>
<dbReference type="GO" id="GO:1902495">
    <property type="term" value="C:transmembrane transporter complex"/>
    <property type="evidence" value="ECO:0007669"/>
    <property type="project" value="UniProtKB-ARBA"/>
</dbReference>
<dbReference type="InterPro" id="IPR003593">
    <property type="entry name" value="AAA+_ATPase"/>
</dbReference>
<keyword evidence="3 6" id="KW-0067">ATP-binding</keyword>
<keyword evidence="1" id="KW-0813">Transport</keyword>
<evidence type="ECO:0000256" key="2">
    <source>
        <dbReference type="ARBA" id="ARBA00022741"/>
    </source>
</evidence>
<dbReference type="Pfam" id="PF00005">
    <property type="entry name" value="ABC_tran"/>
    <property type="match status" value="1"/>
</dbReference>
<dbReference type="AlphaFoldDB" id="A0A3L7DXU1"/>
<dbReference type="EMBL" id="QRAN01000017">
    <property type="protein sequence ID" value="RLQ21013.1"/>
    <property type="molecule type" value="Genomic_DNA"/>
</dbReference>
<dbReference type="PANTHER" id="PTHR24220">
    <property type="entry name" value="IMPORT ATP-BINDING PROTEIN"/>
    <property type="match status" value="1"/>
</dbReference>